<evidence type="ECO:0000313" key="2">
    <source>
        <dbReference type="EMBL" id="CAB4812141.1"/>
    </source>
</evidence>
<keyword evidence="1" id="KW-0812">Transmembrane</keyword>
<feature type="transmembrane region" description="Helical" evidence="1">
    <location>
        <begin position="12"/>
        <end position="34"/>
    </location>
</feature>
<keyword evidence="1" id="KW-1133">Transmembrane helix</keyword>
<evidence type="ECO:0000256" key="1">
    <source>
        <dbReference type="SAM" id="Phobius"/>
    </source>
</evidence>
<protein>
    <submittedName>
        <fullName evidence="2">Unannotated protein</fullName>
    </submittedName>
</protein>
<reference evidence="2" key="1">
    <citation type="submission" date="2020-05" db="EMBL/GenBank/DDBJ databases">
        <authorList>
            <person name="Chiriac C."/>
            <person name="Salcher M."/>
            <person name="Ghai R."/>
            <person name="Kavagutti S V."/>
        </authorList>
    </citation>
    <scope>NUCLEOTIDE SEQUENCE</scope>
</reference>
<dbReference type="PROSITE" id="PS00409">
    <property type="entry name" value="PROKAR_NTER_METHYL"/>
    <property type="match status" value="1"/>
</dbReference>
<organism evidence="2">
    <name type="scientific">freshwater metagenome</name>
    <dbReference type="NCBI Taxonomy" id="449393"/>
    <lineage>
        <taxon>unclassified sequences</taxon>
        <taxon>metagenomes</taxon>
        <taxon>ecological metagenomes</taxon>
    </lineage>
</organism>
<evidence type="ECO:0000313" key="3">
    <source>
        <dbReference type="EMBL" id="CAB4999013.1"/>
    </source>
</evidence>
<name>A0A6J6YRN5_9ZZZZ</name>
<dbReference type="EMBL" id="CAFBON010000182">
    <property type="protein sequence ID" value="CAB4999013.1"/>
    <property type="molecule type" value="Genomic_DNA"/>
</dbReference>
<keyword evidence="1" id="KW-0472">Membrane</keyword>
<accession>A0A6J6YRN5</accession>
<gene>
    <name evidence="2" type="ORF">UFOPK3001_01623</name>
    <name evidence="3" type="ORF">UFOPK3954_01627</name>
</gene>
<dbReference type="InterPro" id="IPR012902">
    <property type="entry name" value="N_methyl_site"/>
</dbReference>
<dbReference type="InterPro" id="IPR045584">
    <property type="entry name" value="Pilin-like"/>
</dbReference>
<dbReference type="AlphaFoldDB" id="A0A6J6YRN5"/>
<dbReference type="EMBL" id="CAFAAJ010000110">
    <property type="protein sequence ID" value="CAB4812141.1"/>
    <property type="molecule type" value="Genomic_DNA"/>
</dbReference>
<sequence length="151" mass="15861">MRPRQLDEGFSLVEVVIVIMLMGIVIIAVLTAVITSVTTSAVTRSGARVETVIVNAADRVNRAPKSCDYSAYAQAAVQTEGWAASAATVAQEYYQPAIDPTSPGTWTAGPTSSPACPAGALTDLLVQRVSVTVRSPDGRVQRSIQVVKSDV</sequence>
<dbReference type="SUPFAM" id="SSF54523">
    <property type="entry name" value="Pili subunits"/>
    <property type="match status" value="1"/>
</dbReference>
<proteinExistence type="predicted"/>